<evidence type="ECO:0000313" key="3">
    <source>
        <dbReference type="Proteomes" id="UP000661507"/>
    </source>
</evidence>
<dbReference type="SUPFAM" id="SSF55729">
    <property type="entry name" value="Acyl-CoA N-acyltransferases (Nat)"/>
    <property type="match status" value="1"/>
</dbReference>
<comment type="caution">
    <text evidence="2">The sequence shown here is derived from an EMBL/GenBank/DDBJ whole genome shotgun (WGS) entry which is preliminary data.</text>
</comment>
<proteinExistence type="predicted"/>
<sequence>MTAPTFRISTVRTADEVAAVARLFRAYADSLPVDLAYQDFATELAGLPGKYEAPTGALLIACNAAGDPLGCVALRPMQASGRCEMKRLYVAPAGRGLGLGRALVEAICAEARRLGYGEICLDTLPSMTEAIALYTRSGFVRIEPYYDTPVAGTLFLSRVLD</sequence>
<accession>A0A917NIZ5</accession>
<dbReference type="CDD" id="cd04301">
    <property type="entry name" value="NAT_SF"/>
    <property type="match status" value="1"/>
</dbReference>
<protein>
    <submittedName>
        <fullName evidence="2">N-acetyltransferase</fullName>
    </submittedName>
</protein>
<name>A0A917NIZ5_9PROT</name>
<dbReference type="RefSeq" id="WP_188965727.1">
    <property type="nucleotide sequence ID" value="NZ_BMKW01000002.1"/>
</dbReference>
<dbReference type="AlphaFoldDB" id="A0A917NIZ5"/>
<dbReference type="Pfam" id="PF00583">
    <property type="entry name" value="Acetyltransf_1"/>
    <property type="match status" value="1"/>
</dbReference>
<dbReference type="GO" id="GO:0016747">
    <property type="term" value="F:acyltransferase activity, transferring groups other than amino-acyl groups"/>
    <property type="evidence" value="ECO:0007669"/>
    <property type="project" value="InterPro"/>
</dbReference>
<organism evidence="2 3">
    <name type="scientific">Neoroseomonas lacus</name>
    <dbReference type="NCBI Taxonomy" id="287609"/>
    <lineage>
        <taxon>Bacteria</taxon>
        <taxon>Pseudomonadati</taxon>
        <taxon>Pseudomonadota</taxon>
        <taxon>Alphaproteobacteria</taxon>
        <taxon>Acetobacterales</taxon>
        <taxon>Acetobacteraceae</taxon>
        <taxon>Neoroseomonas</taxon>
    </lineage>
</organism>
<dbReference type="PANTHER" id="PTHR43305:SF1">
    <property type="entry name" value="FAMILY N-ACETYLTRANSFERASE, PUTATIVE (AFU_ORTHOLOGUE AFUA_2G01380)-RELATED"/>
    <property type="match status" value="1"/>
</dbReference>
<feature type="domain" description="N-acetyltransferase" evidence="1">
    <location>
        <begin position="9"/>
        <end position="161"/>
    </location>
</feature>
<dbReference type="Gene3D" id="3.40.630.30">
    <property type="match status" value="1"/>
</dbReference>
<evidence type="ECO:0000259" key="1">
    <source>
        <dbReference type="PROSITE" id="PS51186"/>
    </source>
</evidence>
<dbReference type="PROSITE" id="PS51186">
    <property type="entry name" value="GNAT"/>
    <property type="match status" value="1"/>
</dbReference>
<keyword evidence="3" id="KW-1185">Reference proteome</keyword>
<reference evidence="2" key="1">
    <citation type="journal article" date="2014" name="Int. J. Syst. Evol. Microbiol.">
        <title>Complete genome sequence of Corynebacterium casei LMG S-19264T (=DSM 44701T), isolated from a smear-ripened cheese.</title>
        <authorList>
            <consortium name="US DOE Joint Genome Institute (JGI-PGF)"/>
            <person name="Walter F."/>
            <person name="Albersmeier A."/>
            <person name="Kalinowski J."/>
            <person name="Ruckert C."/>
        </authorList>
    </citation>
    <scope>NUCLEOTIDE SEQUENCE</scope>
    <source>
        <strain evidence="2">CGMCC 1.3617</strain>
    </source>
</reference>
<dbReference type="PANTHER" id="PTHR43305">
    <property type="entry name" value="FAMILY N-ACETYLTRANSFERASE, PUTATIVE (AFU_ORTHOLOGUE AFUA_2G01380)-RELATED"/>
    <property type="match status" value="1"/>
</dbReference>
<dbReference type="InterPro" id="IPR000182">
    <property type="entry name" value="GNAT_dom"/>
</dbReference>
<dbReference type="InterPro" id="IPR016181">
    <property type="entry name" value="Acyl_CoA_acyltransferase"/>
</dbReference>
<dbReference type="EMBL" id="BMKW01000002">
    <property type="protein sequence ID" value="GGJ04178.1"/>
    <property type="molecule type" value="Genomic_DNA"/>
</dbReference>
<gene>
    <name evidence="2" type="ORF">GCM10011320_08940</name>
</gene>
<evidence type="ECO:0000313" key="2">
    <source>
        <dbReference type="EMBL" id="GGJ04178.1"/>
    </source>
</evidence>
<reference evidence="2" key="2">
    <citation type="submission" date="2020-09" db="EMBL/GenBank/DDBJ databases">
        <authorList>
            <person name="Sun Q."/>
            <person name="Zhou Y."/>
        </authorList>
    </citation>
    <scope>NUCLEOTIDE SEQUENCE</scope>
    <source>
        <strain evidence="2">CGMCC 1.3617</strain>
    </source>
</reference>
<dbReference type="InterPro" id="IPR052777">
    <property type="entry name" value="Acetyltransferase_Enz"/>
</dbReference>
<dbReference type="Proteomes" id="UP000661507">
    <property type="component" value="Unassembled WGS sequence"/>
</dbReference>